<name>A0AAV4EBG0_9GAST</name>
<accession>A0AAV4EBG0</accession>
<sequence length="249" mass="27431">MASSRQMAFEDHPSEDMNSRVHLARSRSGSPWSPSRVVILVVVTSALALTLGLLLGRFAISRGDDDDDENDGEGVFLSGAPARLMEPEDPGIAQKIMDGIDPARIEENLRVLSEKPHIAGRQRDFDLVKFVKDRFVSSGLQVQTTPYDILLSYPNDDVPNTVRILDGNGNVVYDGEADESDLSNNPGVVRPFHGYSPAGLVEAQLVFAGYGRVEDFDWLRSQKIDVTGHIVIVKYGKMFRGDKVSRTDV</sequence>
<keyword evidence="4" id="KW-1185">Reference proteome</keyword>
<proteinExistence type="predicted"/>
<dbReference type="InterPro" id="IPR039373">
    <property type="entry name" value="Peptidase_M28B"/>
</dbReference>
<dbReference type="Gene3D" id="3.40.630.10">
    <property type="entry name" value="Zn peptidases"/>
    <property type="match status" value="1"/>
</dbReference>
<dbReference type="Gene3D" id="3.50.30.30">
    <property type="match status" value="1"/>
</dbReference>
<keyword evidence="2" id="KW-0472">Membrane</keyword>
<dbReference type="GO" id="GO:0004180">
    <property type="term" value="F:carboxypeptidase activity"/>
    <property type="evidence" value="ECO:0007669"/>
    <property type="project" value="TreeGrafter"/>
</dbReference>
<feature type="region of interest" description="Disordered" evidence="1">
    <location>
        <begin position="1"/>
        <end position="32"/>
    </location>
</feature>
<evidence type="ECO:0000256" key="2">
    <source>
        <dbReference type="SAM" id="Phobius"/>
    </source>
</evidence>
<dbReference type="SUPFAM" id="SSF52025">
    <property type="entry name" value="PA domain"/>
    <property type="match status" value="1"/>
</dbReference>
<keyword evidence="2" id="KW-1133">Transmembrane helix</keyword>
<organism evidence="3 4">
    <name type="scientific">Elysia marginata</name>
    <dbReference type="NCBI Taxonomy" id="1093978"/>
    <lineage>
        <taxon>Eukaryota</taxon>
        <taxon>Metazoa</taxon>
        <taxon>Spiralia</taxon>
        <taxon>Lophotrochozoa</taxon>
        <taxon>Mollusca</taxon>
        <taxon>Gastropoda</taxon>
        <taxon>Heterobranchia</taxon>
        <taxon>Euthyneura</taxon>
        <taxon>Panpulmonata</taxon>
        <taxon>Sacoglossa</taxon>
        <taxon>Placobranchoidea</taxon>
        <taxon>Plakobranchidae</taxon>
        <taxon>Elysia</taxon>
    </lineage>
</organism>
<evidence type="ECO:0000313" key="4">
    <source>
        <dbReference type="Proteomes" id="UP000762676"/>
    </source>
</evidence>
<keyword evidence="2" id="KW-0812">Transmembrane</keyword>
<feature type="compositionally biased region" description="Basic and acidic residues" evidence="1">
    <location>
        <begin position="8"/>
        <end position="19"/>
    </location>
</feature>
<evidence type="ECO:0000313" key="3">
    <source>
        <dbReference type="EMBL" id="GFR57999.1"/>
    </source>
</evidence>
<dbReference type="Proteomes" id="UP000762676">
    <property type="component" value="Unassembled WGS sequence"/>
</dbReference>
<dbReference type="EMBL" id="BMAT01010650">
    <property type="protein sequence ID" value="GFR57999.1"/>
    <property type="molecule type" value="Genomic_DNA"/>
</dbReference>
<comment type="caution">
    <text evidence="3">The sequence shown here is derived from an EMBL/GenBank/DDBJ whole genome shotgun (WGS) entry which is preliminary data.</text>
</comment>
<dbReference type="PANTHER" id="PTHR10404">
    <property type="entry name" value="N-ACETYLATED-ALPHA-LINKED ACIDIC DIPEPTIDASE"/>
    <property type="match status" value="1"/>
</dbReference>
<dbReference type="SUPFAM" id="SSF53187">
    <property type="entry name" value="Zn-dependent exopeptidases"/>
    <property type="match status" value="1"/>
</dbReference>
<gene>
    <name evidence="3" type="ORF">ElyMa_005351700</name>
</gene>
<protein>
    <submittedName>
        <fullName evidence="3">N-acetylated-alpha-linked acidic dipeptidase 2-like</fullName>
    </submittedName>
</protein>
<dbReference type="PANTHER" id="PTHR10404:SF77">
    <property type="entry name" value="GLUTAMATE CARBOXYPEPTIDASE 2 HOMOLOG"/>
    <property type="match status" value="1"/>
</dbReference>
<dbReference type="InterPro" id="IPR046450">
    <property type="entry name" value="PA_dom_sf"/>
</dbReference>
<evidence type="ECO:0000256" key="1">
    <source>
        <dbReference type="SAM" id="MobiDB-lite"/>
    </source>
</evidence>
<feature type="transmembrane region" description="Helical" evidence="2">
    <location>
        <begin position="37"/>
        <end position="55"/>
    </location>
</feature>
<dbReference type="AlphaFoldDB" id="A0AAV4EBG0"/>
<reference evidence="3 4" key="1">
    <citation type="journal article" date="2021" name="Elife">
        <title>Chloroplast acquisition without the gene transfer in kleptoplastic sea slugs, Plakobranchus ocellatus.</title>
        <authorList>
            <person name="Maeda T."/>
            <person name="Takahashi S."/>
            <person name="Yoshida T."/>
            <person name="Shimamura S."/>
            <person name="Takaki Y."/>
            <person name="Nagai Y."/>
            <person name="Toyoda A."/>
            <person name="Suzuki Y."/>
            <person name="Arimoto A."/>
            <person name="Ishii H."/>
            <person name="Satoh N."/>
            <person name="Nishiyama T."/>
            <person name="Hasebe M."/>
            <person name="Maruyama T."/>
            <person name="Minagawa J."/>
            <person name="Obokata J."/>
            <person name="Shigenobu S."/>
        </authorList>
    </citation>
    <scope>NUCLEOTIDE SEQUENCE [LARGE SCALE GENOMIC DNA]</scope>
</reference>